<dbReference type="PANTHER" id="PTHR47510:SF3">
    <property type="entry name" value="ENDO_EXONUCLEASE_PHOSPHATASE DOMAIN-CONTAINING PROTEIN"/>
    <property type="match status" value="1"/>
</dbReference>
<keyword evidence="2" id="KW-1185">Reference proteome</keyword>
<organism evidence="1 2">
    <name type="scientific">Paramuricea clavata</name>
    <name type="common">Red gorgonian</name>
    <name type="synonym">Violescent sea-whip</name>
    <dbReference type="NCBI Taxonomy" id="317549"/>
    <lineage>
        <taxon>Eukaryota</taxon>
        <taxon>Metazoa</taxon>
        <taxon>Cnidaria</taxon>
        <taxon>Anthozoa</taxon>
        <taxon>Octocorallia</taxon>
        <taxon>Malacalcyonacea</taxon>
        <taxon>Plexauridae</taxon>
        <taxon>Paramuricea</taxon>
    </lineage>
</organism>
<dbReference type="PANTHER" id="PTHR47510">
    <property type="entry name" value="REVERSE TRANSCRIPTASE DOMAIN-CONTAINING PROTEIN"/>
    <property type="match status" value="1"/>
</dbReference>
<evidence type="ECO:0000313" key="1">
    <source>
        <dbReference type="EMBL" id="CAB4024204.1"/>
    </source>
</evidence>
<reference evidence="1" key="1">
    <citation type="submission" date="2020-04" db="EMBL/GenBank/DDBJ databases">
        <authorList>
            <person name="Alioto T."/>
            <person name="Alioto T."/>
            <person name="Gomez Garrido J."/>
        </authorList>
    </citation>
    <scope>NUCLEOTIDE SEQUENCE</scope>
    <source>
        <strain evidence="1">A484AB</strain>
    </source>
</reference>
<dbReference type="AlphaFoldDB" id="A0A6S7J2J3"/>
<name>A0A6S7J2J3_PARCT</name>
<proteinExistence type="predicted"/>
<protein>
    <submittedName>
        <fullName evidence="1">Uncharacterized protein</fullName>
    </submittedName>
</protein>
<sequence length="149" mass="17112">MQVHWDKYKSERNKVNSEMKRAKTVYYQTRIKEFSLAKDMKKTWSLINTLLGKGGKSSNIAEININDIIYNDRKQIAEHLNDYFVNIGPTLAAECERLSDYEDMHCNSTGVNSKFYFHTITESNILKNLKNLKVSKATGADGIPAKMLK</sequence>
<gene>
    <name evidence="1" type="ORF">PACLA_8A077764</name>
</gene>
<comment type="caution">
    <text evidence="1">The sequence shown here is derived from an EMBL/GenBank/DDBJ whole genome shotgun (WGS) entry which is preliminary data.</text>
</comment>
<evidence type="ECO:0000313" key="2">
    <source>
        <dbReference type="Proteomes" id="UP001152795"/>
    </source>
</evidence>
<dbReference type="Proteomes" id="UP001152795">
    <property type="component" value="Unassembled WGS sequence"/>
</dbReference>
<dbReference type="OrthoDB" id="416454at2759"/>
<accession>A0A6S7J2J3</accession>
<dbReference type="EMBL" id="CACRXK020012896">
    <property type="protein sequence ID" value="CAB4024204.1"/>
    <property type="molecule type" value="Genomic_DNA"/>
</dbReference>